<feature type="compositionally biased region" description="Polar residues" evidence="7">
    <location>
        <begin position="452"/>
        <end position="468"/>
    </location>
</feature>
<evidence type="ECO:0000256" key="6">
    <source>
        <dbReference type="ARBA" id="ARBA00023321"/>
    </source>
</evidence>
<dbReference type="InterPro" id="IPR029790">
    <property type="entry name" value="EFG1/Phd1/StuA"/>
</dbReference>
<keyword evidence="4" id="KW-0238">DNA-binding</keyword>
<dbReference type="GO" id="GO:0048315">
    <property type="term" value="P:conidium formation"/>
    <property type="evidence" value="ECO:0007669"/>
    <property type="project" value="UniProtKB-KW"/>
</dbReference>
<evidence type="ECO:0000313" key="9">
    <source>
        <dbReference type="EMBL" id="PVH94187.1"/>
    </source>
</evidence>
<keyword evidence="10" id="KW-1185">Reference proteome</keyword>
<dbReference type="AlphaFoldDB" id="A0A2V1D7T3"/>
<dbReference type="GO" id="GO:0003700">
    <property type="term" value="F:DNA-binding transcription factor activity"/>
    <property type="evidence" value="ECO:0007669"/>
    <property type="project" value="TreeGrafter"/>
</dbReference>
<dbReference type="GO" id="GO:0043565">
    <property type="term" value="F:sequence-specific DNA binding"/>
    <property type="evidence" value="ECO:0007669"/>
    <property type="project" value="TreeGrafter"/>
</dbReference>
<dbReference type="GO" id="GO:0005634">
    <property type="term" value="C:nucleus"/>
    <property type="evidence" value="ECO:0007669"/>
    <property type="project" value="TreeGrafter"/>
</dbReference>
<dbReference type="PANTHER" id="PTHR47792">
    <property type="entry name" value="PROTEIN SOK2-RELATED"/>
    <property type="match status" value="1"/>
</dbReference>
<feature type="compositionally biased region" description="Polar residues" evidence="7">
    <location>
        <begin position="693"/>
        <end position="744"/>
    </location>
</feature>
<dbReference type="EMBL" id="KZ805546">
    <property type="protein sequence ID" value="PVH94187.1"/>
    <property type="molecule type" value="Genomic_DNA"/>
</dbReference>
<dbReference type="InterPro" id="IPR018004">
    <property type="entry name" value="KilA/APSES_HTH"/>
</dbReference>
<dbReference type="SUPFAM" id="SSF54616">
    <property type="entry name" value="DNA-binding domain of Mlu1-box binding protein MBP1"/>
    <property type="match status" value="1"/>
</dbReference>
<dbReference type="Proteomes" id="UP000244855">
    <property type="component" value="Unassembled WGS sequence"/>
</dbReference>
<feature type="region of interest" description="Disordered" evidence="7">
    <location>
        <begin position="107"/>
        <end position="204"/>
    </location>
</feature>
<dbReference type="Gene3D" id="3.10.260.10">
    <property type="entry name" value="Transcription regulator HTH, APSES-type DNA-binding domain"/>
    <property type="match status" value="1"/>
</dbReference>
<dbReference type="GO" id="GO:0045944">
    <property type="term" value="P:positive regulation of transcription by RNA polymerase II"/>
    <property type="evidence" value="ECO:0007669"/>
    <property type="project" value="TreeGrafter"/>
</dbReference>
<name>A0A2V1D7T3_9PLEO</name>
<evidence type="ECO:0000256" key="2">
    <source>
        <dbReference type="ARBA" id="ARBA00022969"/>
    </source>
</evidence>
<feature type="compositionally biased region" description="Low complexity" evidence="7">
    <location>
        <begin position="822"/>
        <end position="833"/>
    </location>
</feature>
<evidence type="ECO:0000256" key="3">
    <source>
        <dbReference type="ARBA" id="ARBA00023015"/>
    </source>
</evidence>
<reference evidence="9 10" key="1">
    <citation type="journal article" date="2018" name="Sci. Rep.">
        <title>Comparative genomics provides insights into the lifestyle and reveals functional heterogeneity of dark septate endophytic fungi.</title>
        <authorList>
            <person name="Knapp D.G."/>
            <person name="Nemeth J.B."/>
            <person name="Barry K."/>
            <person name="Hainaut M."/>
            <person name="Henrissat B."/>
            <person name="Johnson J."/>
            <person name="Kuo A."/>
            <person name="Lim J.H.P."/>
            <person name="Lipzen A."/>
            <person name="Nolan M."/>
            <person name="Ohm R.A."/>
            <person name="Tamas L."/>
            <person name="Grigoriev I.V."/>
            <person name="Spatafora J.W."/>
            <person name="Nagy L.G."/>
            <person name="Kovacs G.M."/>
        </authorList>
    </citation>
    <scope>NUCLEOTIDE SEQUENCE [LARGE SCALE GENOMIC DNA]</scope>
    <source>
        <strain evidence="9 10">DSE2036</strain>
    </source>
</reference>
<evidence type="ECO:0000313" key="10">
    <source>
        <dbReference type="Proteomes" id="UP000244855"/>
    </source>
</evidence>
<sequence length="833" mass="88684">MVTSRHSFLPFSKPHFPFTEPLHCALIPTRTALVLFAHVFDRFSLACYINTSLSSLPSPARILQHTVLALPSISSVHARGPVDTWYNPNYAPKPSVSSERLPTLPQIQPHAAASSTSSSPRGGSFSSSSIDNGSAGSNTSYSASVNGQATGFKTPSPEQVPQSLSRDGQAVHVNSQQSSPPYGTQQGYGYSSEGYNNSMNQMQPYPDVHQSQMSAATAHAPATAAPGGLSHYSYPPQSSILPPGPQYASAPTGYPQYGNGYGVPSQLPVSSSMSNAMVPQSIQLPAMSSAAPPSGLAGTPGYQPHTFDHTGQVAPAGMKPRVTATLWEDEGSLCFQVEAKGVCVARREDNHFINGTKLLNVAGMTRGRRDGILKSEKTRHVVKIGPMHLKGVWIPFDRALEFANKEKITESLYPLFVHDIGALLYHPSNQTRSSVGGAAMAAVDRNRRPDPMQTNRYLTGGPNTSQAPSLVHHHSMSNPVGAAMSQPPHAIQPHPSSGRPGIDRAHTFPTPPTSASSIMGMGNQGSSYEWSGSNVQNVPGTQPLSIDTGLSNTRSVPTTPASTPPGSVQQGMGYQTAQSYDSSRPMYSAPPSQPSQYNTQSQQMMGYPKSEMAPPARAGDHGDVKPTENMLSQPEDHPVNHGAAGDENDNDHEYTHSNAAYNGARAPYTYGSNPAPGPMAGEHPHLSPEMTGSPHQNGSGRATPRTTNASQTQWTSGYPTPQRQGPSSNLYSVMSDNRATNGNGPSDGYQPPGAVPQYPSQAYATPNGVPTPGKRGREDDEQDPYGRPGSVQGDDIDGLKRRKTMDGGTVPPYAQDPNGGLQRSRTTMTQRRR</sequence>
<organism evidence="9 10">
    <name type="scientific">Periconia macrospinosa</name>
    <dbReference type="NCBI Taxonomy" id="97972"/>
    <lineage>
        <taxon>Eukaryota</taxon>
        <taxon>Fungi</taxon>
        <taxon>Dikarya</taxon>
        <taxon>Ascomycota</taxon>
        <taxon>Pezizomycotina</taxon>
        <taxon>Dothideomycetes</taxon>
        <taxon>Pleosporomycetidae</taxon>
        <taxon>Pleosporales</taxon>
        <taxon>Massarineae</taxon>
        <taxon>Periconiaceae</taxon>
        <taxon>Periconia</taxon>
    </lineage>
</organism>
<evidence type="ECO:0000256" key="7">
    <source>
        <dbReference type="SAM" id="MobiDB-lite"/>
    </source>
</evidence>
<proteinExistence type="inferred from homology"/>
<dbReference type="Pfam" id="PF04383">
    <property type="entry name" value="KilA-N"/>
    <property type="match status" value="1"/>
</dbReference>
<keyword evidence="6" id="KW-0183">Conidiation</keyword>
<dbReference type="InterPro" id="IPR003163">
    <property type="entry name" value="Tscrpt_reg_HTH_APSES-type"/>
</dbReference>
<dbReference type="STRING" id="97972.A0A2V1D7T3"/>
<feature type="compositionally biased region" description="Polar residues" evidence="7">
    <location>
        <begin position="138"/>
        <end position="204"/>
    </location>
</feature>
<keyword evidence="3" id="KW-0805">Transcription regulation</keyword>
<accession>A0A2V1D7T3</accession>
<dbReference type="OrthoDB" id="5407653at2759"/>
<dbReference type="SMART" id="SM01252">
    <property type="entry name" value="KilA-N"/>
    <property type="match status" value="1"/>
</dbReference>
<dbReference type="PROSITE" id="PS51299">
    <property type="entry name" value="HTH_APSES"/>
    <property type="match status" value="1"/>
</dbReference>
<evidence type="ECO:0000256" key="4">
    <source>
        <dbReference type="ARBA" id="ARBA00023125"/>
    </source>
</evidence>
<feature type="region of interest" description="Disordered" evidence="7">
    <location>
        <begin position="443"/>
        <end position="833"/>
    </location>
</feature>
<feature type="compositionally biased region" description="Polar residues" evidence="7">
    <location>
        <begin position="594"/>
        <end position="604"/>
    </location>
</feature>
<evidence type="ECO:0000259" key="8">
    <source>
        <dbReference type="PROSITE" id="PS51299"/>
    </source>
</evidence>
<keyword evidence="2" id="KW-0749">Sporulation</keyword>
<feature type="domain" description="HTH APSES-type" evidence="8">
    <location>
        <begin position="321"/>
        <end position="427"/>
    </location>
</feature>
<dbReference type="GO" id="GO:0030435">
    <property type="term" value="P:sporulation resulting in formation of a cellular spore"/>
    <property type="evidence" value="ECO:0007669"/>
    <property type="project" value="UniProtKB-KW"/>
</dbReference>
<gene>
    <name evidence="9" type="ORF">DM02DRAFT_661254</name>
</gene>
<feature type="compositionally biased region" description="Polar residues" evidence="7">
    <location>
        <begin position="524"/>
        <end position="582"/>
    </location>
</feature>
<evidence type="ECO:0000256" key="1">
    <source>
        <dbReference type="ARBA" id="ARBA00007247"/>
    </source>
</evidence>
<feature type="compositionally biased region" description="Low complexity" evidence="7">
    <location>
        <begin position="111"/>
        <end position="137"/>
    </location>
</feature>
<evidence type="ECO:0000256" key="5">
    <source>
        <dbReference type="ARBA" id="ARBA00023163"/>
    </source>
</evidence>
<keyword evidence="5" id="KW-0804">Transcription</keyword>
<comment type="similarity">
    <text evidence="1">Belongs to the EFG1/PHD1/stuA family.</text>
</comment>
<protein>
    <recommendedName>
        <fullName evidence="8">HTH APSES-type domain-containing protein</fullName>
    </recommendedName>
</protein>
<dbReference type="PANTHER" id="PTHR47792:SF1">
    <property type="entry name" value="PROTEIN SOK2-RELATED"/>
    <property type="match status" value="1"/>
</dbReference>
<dbReference type="InterPro" id="IPR036887">
    <property type="entry name" value="HTH_APSES_sf"/>
</dbReference>